<organism evidence="1 2">
    <name type="scientific">Lentinus tigrinus ALCF2SS1-6</name>
    <dbReference type="NCBI Taxonomy" id="1328759"/>
    <lineage>
        <taxon>Eukaryota</taxon>
        <taxon>Fungi</taxon>
        <taxon>Dikarya</taxon>
        <taxon>Basidiomycota</taxon>
        <taxon>Agaricomycotina</taxon>
        <taxon>Agaricomycetes</taxon>
        <taxon>Polyporales</taxon>
        <taxon>Polyporaceae</taxon>
        <taxon>Lentinus</taxon>
    </lineage>
</organism>
<proteinExistence type="predicted"/>
<dbReference type="EMBL" id="ML122308">
    <property type="protein sequence ID" value="RPD54240.1"/>
    <property type="molecule type" value="Genomic_DNA"/>
</dbReference>
<reference evidence="1" key="1">
    <citation type="journal article" date="2018" name="Genome Biol. Evol.">
        <title>Genomics and development of Lentinus tigrinus, a white-rot wood-decaying mushroom with dimorphic fruiting bodies.</title>
        <authorList>
            <person name="Wu B."/>
            <person name="Xu Z."/>
            <person name="Knudson A."/>
            <person name="Carlson A."/>
            <person name="Chen N."/>
            <person name="Kovaka S."/>
            <person name="LaButti K."/>
            <person name="Lipzen A."/>
            <person name="Pennachio C."/>
            <person name="Riley R."/>
            <person name="Schakwitz W."/>
            <person name="Umezawa K."/>
            <person name="Ohm R.A."/>
            <person name="Grigoriev I.V."/>
            <person name="Nagy L.G."/>
            <person name="Gibbons J."/>
            <person name="Hibbett D."/>
        </authorList>
    </citation>
    <scope>NUCLEOTIDE SEQUENCE [LARGE SCALE GENOMIC DNA]</scope>
    <source>
        <strain evidence="1">ALCF2SS1-6</strain>
    </source>
</reference>
<sequence>MYRRIQRQNPHPDDKYLFEFDLDENGMPQFDTDGKSLKFTDRAKAAQAAKWTRLEKHFGPRKLIKKSMLVSSGGPEPYRLAYGWAFDGKLILDYAIHHNIEYDATESPWMMKEAGTPVIKYGELTEEQKNNKKLMNELEALATLLVQEDLCRRAGIELAWARPFSLVWTSMFVLYTNYNIEERLLEMEEVDIAHAIDLIEEALAFGDYKPELLWWYDWN</sequence>
<gene>
    <name evidence="1" type="ORF">L227DRAFT_534906</name>
</gene>
<name>A0A5C2RUA1_9APHY</name>
<dbReference type="Proteomes" id="UP000313359">
    <property type="component" value="Unassembled WGS sequence"/>
</dbReference>
<dbReference type="OrthoDB" id="2725342at2759"/>
<evidence type="ECO:0000313" key="1">
    <source>
        <dbReference type="EMBL" id="RPD54240.1"/>
    </source>
</evidence>
<feature type="non-terminal residue" evidence="1">
    <location>
        <position position="219"/>
    </location>
</feature>
<protein>
    <submittedName>
        <fullName evidence="1">Uncharacterized protein</fullName>
    </submittedName>
</protein>
<dbReference type="AlphaFoldDB" id="A0A5C2RUA1"/>
<accession>A0A5C2RUA1</accession>
<dbReference type="STRING" id="1328759.A0A5C2RUA1"/>
<keyword evidence="2" id="KW-1185">Reference proteome</keyword>
<evidence type="ECO:0000313" key="2">
    <source>
        <dbReference type="Proteomes" id="UP000313359"/>
    </source>
</evidence>